<comment type="caution">
    <text evidence="1">The sequence shown here is derived from an EMBL/GenBank/DDBJ whole genome shotgun (WGS) entry which is preliminary data.</text>
</comment>
<proteinExistence type="predicted"/>
<protein>
    <submittedName>
        <fullName evidence="1">Uncharacterized protein</fullName>
    </submittedName>
</protein>
<dbReference type="EMBL" id="QNRF01000006">
    <property type="protein sequence ID" value="RBO82247.1"/>
    <property type="molecule type" value="Genomic_DNA"/>
</dbReference>
<evidence type="ECO:0000313" key="1">
    <source>
        <dbReference type="EMBL" id="RBO82247.1"/>
    </source>
</evidence>
<organism evidence="1 2">
    <name type="scientific">Marinomonas aquiplantarum</name>
    <dbReference type="NCBI Taxonomy" id="491951"/>
    <lineage>
        <taxon>Bacteria</taxon>
        <taxon>Pseudomonadati</taxon>
        <taxon>Pseudomonadota</taxon>
        <taxon>Gammaproteobacteria</taxon>
        <taxon>Oceanospirillales</taxon>
        <taxon>Oceanospirillaceae</taxon>
        <taxon>Marinomonas</taxon>
    </lineage>
</organism>
<keyword evidence="2" id="KW-1185">Reference proteome</keyword>
<gene>
    <name evidence="1" type="ORF">DFP76_10675</name>
</gene>
<evidence type="ECO:0000313" key="2">
    <source>
        <dbReference type="Proteomes" id="UP000252086"/>
    </source>
</evidence>
<dbReference type="AlphaFoldDB" id="A0A366CWP3"/>
<sequence>MVSQADHNTLPVIQHPLYGESKRIIIHQQEDVLIVHEHLNQATTPSRLYRPADYCFCFVIKGEVHLQSEQHSVNLKPYQAVWLPSQQSSVLTLLTPNATLCTIRFTKIALTGQHQTLQKVSTGTVDSKLEKKHIQVWPLWESKTARICIEKYPAHYSEALYYQKAASHYVLPLKGSAYLAKKNAAAIPCTEFGQFIPAREASGIINPDDDHLIALTVIVSQQQKLKGRVIVLNRPS</sequence>
<accession>A0A366CWP3</accession>
<dbReference type="Proteomes" id="UP000252086">
    <property type="component" value="Unassembled WGS sequence"/>
</dbReference>
<name>A0A366CWP3_9GAMM</name>
<reference evidence="1 2" key="1">
    <citation type="submission" date="2018-06" db="EMBL/GenBank/DDBJ databases">
        <title>Genomic Encyclopedia of Type Strains, Phase III (KMG-III): the genomes of soil and plant-associated and newly described type strains.</title>
        <authorList>
            <person name="Whitman W."/>
        </authorList>
    </citation>
    <scope>NUCLEOTIDE SEQUENCE [LARGE SCALE GENOMIC DNA]</scope>
    <source>
        <strain evidence="1 2">CECT 7732</strain>
    </source>
</reference>